<evidence type="ECO:0000256" key="1">
    <source>
        <dbReference type="ARBA" id="ARBA00004651"/>
    </source>
</evidence>
<comment type="caution">
    <text evidence="8">The sequence shown here is derived from an EMBL/GenBank/DDBJ whole genome shotgun (WGS) entry which is preliminary data.</text>
</comment>
<keyword evidence="2" id="KW-1003">Cell membrane</keyword>
<evidence type="ECO:0000313" key="9">
    <source>
        <dbReference type="Proteomes" id="UP001602245"/>
    </source>
</evidence>
<gene>
    <name evidence="8" type="ORF">ACFY35_12190</name>
</gene>
<keyword evidence="5 7" id="KW-0472">Membrane</keyword>
<keyword evidence="3 7" id="KW-0812">Transmembrane</keyword>
<dbReference type="RefSeq" id="WP_157295627.1">
    <property type="nucleotide sequence ID" value="NZ_JBIAZU010000002.1"/>
</dbReference>
<dbReference type="InterPro" id="IPR022791">
    <property type="entry name" value="L-PG_synthase/AglD"/>
</dbReference>
<evidence type="ECO:0000256" key="6">
    <source>
        <dbReference type="SAM" id="MobiDB-lite"/>
    </source>
</evidence>
<organism evidence="8 9">
    <name type="scientific">Paractinoplanes globisporus</name>
    <dbReference type="NCBI Taxonomy" id="113565"/>
    <lineage>
        <taxon>Bacteria</taxon>
        <taxon>Bacillati</taxon>
        <taxon>Actinomycetota</taxon>
        <taxon>Actinomycetes</taxon>
        <taxon>Micromonosporales</taxon>
        <taxon>Micromonosporaceae</taxon>
        <taxon>Paractinoplanes</taxon>
    </lineage>
</organism>
<feature type="compositionally biased region" description="Low complexity" evidence="6">
    <location>
        <begin position="357"/>
        <end position="372"/>
    </location>
</feature>
<evidence type="ECO:0000256" key="4">
    <source>
        <dbReference type="ARBA" id="ARBA00022989"/>
    </source>
</evidence>
<feature type="transmembrane region" description="Helical" evidence="7">
    <location>
        <begin position="263"/>
        <end position="296"/>
    </location>
</feature>
<evidence type="ECO:0000256" key="7">
    <source>
        <dbReference type="SAM" id="Phobius"/>
    </source>
</evidence>
<dbReference type="PANTHER" id="PTHR39087">
    <property type="entry name" value="UPF0104 MEMBRANE PROTEIN MJ1595"/>
    <property type="match status" value="1"/>
</dbReference>
<feature type="transmembrane region" description="Helical" evidence="7">
    <location>
        <begin position="229"/>
        <end position="251"/>
    </location>
</feature>
<comment type="subcellular location">
    <subcellularLocation>
        <location evidence="1">Cell membrane</location>
        <topology evidence="1">Multi-pass membrane protein</topology>
    </subcellularLocation>
</comment>
<evidence type="ECO:0000256" key="5">
    <source>
        <dbReference type="ARBA" id="ARBA00023136"/>
    </source>
</evidence>
<feature type="transmembrane region" description="Helical" evidence="7">
    <location>
        <begin position="303"/>
        <end position="327"/>
    </location>
</feature>
<feature type="compositionally biased region" description="Pro residues" evidence="6">
    <location>
        <begin position="339"/>
        <end position="356"/>
    </location>
</feature>
<dbReference type="NCBIfam" id="TIGR00374">
    <property type="entry name" value="flippase-like domain"/>
    <property type="match status" value="1"/>
</dbReference>
<feature type="compositionally biased region" description="Pro residues" evidence="6">
    <location>
        <begin position="373"/>
        <end position="382"/>
    </location>
</feature>
<name>A0ABW6WB40_9ACTN</name>
<feature type="transmembrane region" description="Helical" evidence="7">
    <location>
        <begin position="129"/>
        <end position="155"/>
    </location>
</feature>
<dbReference type="Proteomes" id="UP001602245">
    <property type="component" value="Unassembled WGS sequence"/>
</dbReference>
<feature type="region of interest" description="Disordered" evidence="6">
    <location>
        <begin position="334"/>
        <end position="382"/>
    </location>
</feature>
<feature type="transmembrane region" description="Helical" evidence="7">
    <location>
        <begin position="21"/>
        <end position="42"/>
    </location>
</feature>
<sequence length="382" mass="40149">MTAVETPLAAAAVDRRRWLRLTGIGAVIVLLAVELVLGWSSLSTALHQLRAPHVGWLTLATLAELAAMNAYGRMQRHLLRSAGVRVSLIDHLRLAYAAHSLSATLPGGPAFSTRFNYQQMRRFGASPAVASWCIALSGILSSSALAVVTVVSAIAAGGATHWQHLVGLLVAAVLLTLGVRRVARHPETLQPLIHLLNRVRRRPVDEGDDRILGFLGQLRSARLRPGHGVAAALFALSNWFLDAICLWLSFRAIGVHPAGLPDVLLAFCAAMAAGTITIVPGGLGIIDSALILGLIAGGVDTSAAVAAVVLYRLISFGFIMAIGWLSWLRIRRSPQADPSAPPPSSQPAPPAPPPSSQPDLSAPPSSSQADLSAPPPSSRLDS</sequence>
<protein>
    <submittedName>
        <fullName evidence="8">YbhN family protein</fullName>
    </submittedName>
</protein>
<proteinExistence type="predicted"/>
<dbReference type="EMBL" id="JBIAZU010000002">
    <property type="protein sequence ID" value="MFF5290198.1"/>
    <property type="molecule type" value="Genomic_DNA"/>
</dbReference>
<feature type="transmembrane region" description="Helical" evidence="7">
    <location>
        <begin position="54"/>
        <end position="71"/>
    </location>
</feature>
<dbReference type="Pfam" id="PF03706">
    <property type="entry name" value="LPG_synthase_TM"/>
    <property type="match status" value="1"/>
</dbReference>
<keyword evidence="9" id="KW-1185">Reference proteome</keyword>
<evidence type="ECO:0000256" key="3">
    <source>
        <dbReference type="ARBA" id="ARBA00022692"/>
    </source>
</evidence>
<reference evidence="8 9" key="1">
    <citation type="submission" date="2024-10" db="EMBL/GenBank/DDBJ databases">
        <title>The Natural Products Discovery Center: Release of the First 8490 Sequenced Strains for Exploring Actinobacteria Biosynthetic Diversity.</title>
        <authorList>
            <person name="Kalkreuter E."/>
            <person name="Kautsar S.A."/>
            <person name="Yang D."/>
            <person name="Bader C.D."/>
            <person name="Teijaro C.N."/>
            <person name="Fluegel L."/>
            <person name="Davis C.M."/>
            <person name="Simpson J.R."/>
            <person name="Lauterbach L."/>
            <person name="Steele A.D."/>
            <person name="Gui C."/>
            <person name="Meng S."/>
            <person name="Li G."/>
            <person name="Viehrig K."/>
            <person name="Ye F."/>
            <person name="Su P."/>
            <person name="Kiefer A.F."/>
            <person name="Nichols A."/>
            <person name="Cepeda A.J."/>
            <person name="Yan W."/>
            <person name="Fan B."/>
            <person name="Jiang Y."/>
            <person name="Adhikari A."/>
            <person name="Zheng C.-J."/>
            <person name="Schuster L."/>
            <person name="Cowan T.M."/>
            <person name="Smanski M.J."/>
            <person name="Chevrette M.G."/>
            <person name="De Carvalho L.P.S."/>
            <person name="Shen B."/>
        </authorList>
    </citation>
    <scope>NUCLEOTIDE SEQUENCE [LARGE SCALE GENOMIC DNA]</scope>
    <source>
        <strain evidence="8 9">NPDC000087</strain>
    </source>
</reference>
<evidence type="ECO:0000313" key="8">
    <source>
        <dbReference type="EMBL" id="MFF5290198.1"/>
    </source>
</evidence>
<evidence type="ECO:0000256" key="2">
    <source>
        <dbReference type="ARBA" id="ARBA00022475"/>
    </source>
</evidence>
<accession>A0ABW6WB40</accession>
<keyword evidence="4 7" id="KW-1133">Transmembrane helix</keyword>
<dbReference type="PANTHER" id="PTHR39087:SF2">
    <property type="entry name" value="UPF0104 MEMBRANE PROTEIN MJ1595"/>
    <property type="match status" value="1"/>
</dbReference>